<dbReference type="InterPro" id="IPR050447">
    <property type="entry name" value="Erg6_SMT_methyltransf"/>
</dbReference>
<reference evidence="3 4" key="1">
    <citation type="submission" date="2019-08" db="EMBL/GenBank/DDBJ databases">
        <title>Bradyrhizobium hipponensis sp. nov., a rhizobium isolated from a Lupinus angustifolius root nodule in Tunisia.</title>
        <authorList>
            <person name="Off K."/>
            <person name="Rejili M."/>
            <person name="Mars M."/>
            <person name="Brachmann A."/>
            <person name="Marin M."/>
        </authorList>
    </citation>
    <scope>NUCLEOTIDE SEQUENCE [LARGE SCALE GENOMIC DNA]</scope>
    <source>
        <strain evidence="3 4">CTAW71</strain>
    </source>
</reference>
<dbReference type="OrthoDB" id="9787738at2"/>
<comment type="caution">
    <text evidence="3">The sequence shown here is derived from an EMBL/GenBank/DDBJ whole genome shotgun (WGS) entry which is preliminary data.</text>
</comment>
<dbReference type="EMBL" id="VSSS01000021">
    <property type="protein sequence ID" value="TYL96127.1"/>
    <property type="molecule type" value="Genomic_DNA"/>
</dbReference>
<dbReference type="InterPro" id="IPR029063">
    <property type="entry name" value="SAM-dependent_MTases_sf"/>
</dbReference>
<dbReference type="GO" id="GO:0008757">
    <property type="term" value="F:S-adenosylmethionine-dependent methyltransferase activity"/>
    <property type="evidence" value="ECO:0007669"/>
    <property type="project" value="InterPro"/>
</dbReference>
<accession>A0A5D3KKH4</accession>
<dbReference type="InterPro" id="IPR013216">
    <property type="entry name" value="Methyltransf_11"/>
</dbReference>
<protein>
    <submittedName>
        <fullName evidence="3">Class I SAM-dependent methyltransferase</fullName>
    </submittedName>
</protein>
<keyword evidence="1 3" id="KW-0808">Transferase</keyword>
<gene>
    <name evidence="3" type="ORF">FXB40_12425</name>
</gene>
<dbReference type="Gene3D" id="3.40.50.150">
    <property type="entry name" value="Vaccinia Virus protein VP39"/>
    <property type="match status" value="1"/>
</dbReference>
<keyword evidence="3" id="KW-0489">Methyltransferase</keyword>
<organism evidence="3 4">
    <name type="scientific">Bradyrhizobium rifense</name>
    <dbReference type="NCBI Taxonomy" id="515499"/>
    <lineage>
        <taxon>Bacteria</taxon>
        <taxon>Pseudomonadati</taxon>
        <taxon>Pseudomonadota</taxon>
        <taxon>Alphaproteobacteria</taxon>
        <taxon>Hyphomicrobiales</taxon>
        <taxon>Nitrobacteraceae</taxon>
        <taxon>Bradyrhizobium</taxon>
    </lineage>
</organism>
<dbReference type="PANTHER" id="PTHR44068">
    <property type="entry name" value="ZGC:194242"/>
    <property type="match status" value="1"/>
</dbReference>
<proteinExistence type="predicted"/>
<dbReference type="GO" id="GO:0032259">
    <property type="term" value="P:methylation"/>
    <property type="evidence" value="ECO:0007669"/>
    <property type="project" value="UniProtKB-KW"/>
</dbReference>
<name>A0A5D3KKH4_9BRAD</name>
<dbReference type="CDD" id="cd02440">
    <property type="entry name" value="AdoMet_MTases"/>
    <property type="match status" value="1"/>
</dbReference>
<dbReference type="SUPFAM" id="SSF53335">
    <property type="entry name" value="S-adenosyl-L-methionine-dependent methyltransferases"/>
    <property type="match status" value="1"/>
</dbReference>
<evidence type="ECO:0000259" key="2">
    <source>
        <dbReference type="Pfam" id="PF08241"/>
    </source>
</evidence>
<evidence type="ECO:0000313" key="3">
    <source>
        <dbReference type="EMBL" id="TYL96127.1"/>
    </source>
</evidence>
<dbReference type="Pfam" id="PF08241">
    <property type="entry name" value="Methyltransf_11"/>
    <property type="match status" value="1"/>
</dbReference>
<evidence type="ECO:0000256" key="1">
    <source>
        <dbReference type="ARBA" id="ARBA00022679"/>
    </source>
</evidence>
<dbReference type="AlphaFoldDB" id="A0A5D3KKH4"/>
<evidence type="ECO:0000313" key="4">
    <source>
        <dbReference type="Proteomes" id="UP000324758"/>
    </source>
</evidence>
<sequence length="342" mass="38878">MQLCRTVLAPGARSRGPSPVGRAWLCSPGYLQPTLRSGRGARDSRFSLPITEIDRPRPSDITKSKLFQAVRSAPDMLKSDIRSFWDQGSAGEFWAVGSDAKARFLAEEKSRYQFEPFIPEFADFAAATDRVVLEIGVGMGCDHQQWARARPRHLLGTDLSWRSVAYTRERFDLFDLKSDLVLTDCESLPLASDCVDLVYSWGVVHHTPNTPQAIREIHRVLRPGGIAKVMIYHKWSLTGYMLWTRYGLLRGRPWCGLDHIYANFLESPGTKAYTVKEARQLFGQFSDVRIAIQVNYGDLLQSEVGRRHRGLLLTIAKTLWPRWLVSRLLKRQGLYLLITALK</sequence>
<dbReference type="Proteomes" id="UP000324758">
    <property type="component" value="Unassembled WGS sequence"/>
</dbReference>
<dbReference type="PANTHER" id="PTHR44068:SF11">
    <property type="entry name" value="GERANYL DIPHOSPHATE 2-C-METHYLTRANSFERASE"/>
    <property type="match status" value="1"/>
</dbReference>
<feature type="domain" description="Methyltransferase type 11" evidence="2">
    <location>
        <begin position="133"/>
        <end position="226"/>
    </location>
</feature>
<keyword evidence="4" id="KW-1185">Reference proteome</keyword>